<name>A0A0P0ZHG2_ERWAM</name>
<reference evidence="1" key="1">
    <citation type="submission" date="2013-11" db="EMBL/GenBank/DDBJ databases">
        <title>The novel cryptic plasmid pEA68 of Erwinia amylovora strain 692 and definition of a novel family of plasmids.</title>
        <authorList>
            <person name="Ismail E."/>
            <person name="Blom J."/>
            <person name="Bultreys A."/>
            <person name="Ivanovic M."/>
            <person name="Obradovic A."/>
            <person name="Van Doorn J."/>
            <person name="Bergsma-Vlami M."/>
            <person name="Maes M."/>
            <person name="Willems A."/>
            <person name="Stockwell V."/>
            <person name="Smits T.H.M."/>
            <person name="Pulawska J."/>
        </authorList>
    </citation>
    <scope>NUCLEOTIDE SEQUENCE [LARGE SCALE GENOMIC DNA]</scope>
    <source>
        <strain evidence="1">692</strain>
        <plasmid evidence="1">pEA29</plasmid>
    </source>
</reference>
<evidence type="ECO:0000313" key="1">
    <source>
        <dbReference type="EMBL" id="CDM08159.1"/>
    </source>
</evidence>
<accession>A0A0P0ZHG2</accession>
<dbReference type="AlphaFoldDB" id="A0A0P0ZHG2"/>
<keyword evidence="1" id="KW-0614">Plasmid</keyword>
<protein>
    <submittedName>
        <fullName evidence="1">Uncharacterized protein</fullName>
    </submittedName>
</protein>
<organism evidence="1">
    <name type="scientific">Erwinia amylovora</name>
    <name type="common">Fire blight bacteria</name>
    <dbReference type="NCBI Taxonomy" id="552"/>
    <lineage>
        <taxon>Bacteria</taxon>
        <taxon>Pseudomonadati</taxon>
        <taxon>Pseudomonadota</taxon>
        <taxon>Gammaproteobacteria</taxon>
        <taxon>Enterobacterales</taxon>
        <taxon>Erwiniaceae</taxon>
        <taxon>Erwinia</taxon>
    </lineage>
</organism>
<proteinExistence type="predicted"/>
<dbReference type="EMBL" id="HG813239">
    <property type="protein sequence ID" value="CDM08159.1"/>
    <property type="molecule type" value="Genomic_DNA"/>
</dbReference>
<gene>
    <name evidence="1" type="ORF">EAMY692_p20033</name>
</gene>
<sequence>MKISPVLNLLNVFSLDKAARYRHIAASLTPGRNNAEGVKRVFIWT</sequence>
<geneLocation type="plasmid" evidence="1">
    <name>pEA29</name>
</geneLocation>